<comment type="caution">
    <text evidence="1">The sequence shown here is derived from an EMBL/GenBank/DDBJ whole genome shotgun (WGS) entry which is preliminary data.</text>
</comment>
<evidence type="ECO:0008006" key="3">
    <source>
        <dbReference type="Google" id="ProtNLM"/>
    </source>
</evidence>
<protein>
    <recommendedName>
        <fullName evidence="3">Tetratricopeptide repeat protein</fullName>
    </recommendedName>
</protein>
<keyword evidence="2" id="KW-1185">Reference proteome</keyword>
<dbReference type="Gene3D" id="1.25.40.10">
    <property type="entry name" value="Tetratricopeptide repeat domain"/>
    <property type="match status" value="1"/>
</dbReference>
<dbReference type="SUPFAM" id="SSF48452">
    <property type="entry name" value="TPR-like"/>
    <property type="match status" value="1"/>
</dbReference>
<organism evidence="1 2">
    <name type="scientific">Skermanella aerolata</name>
    <dbReference type="NCBI Taxonomy" id="393310"/>
    <lineage>
        <taxon>Bacteria</taxon>
        <taxon>Pseudomonadati</taxon>
        <taxon>Pseudomonadota</taxon>
        <taxon>Alphaproteobacteria</taxon>
        <taxon>Rhodospirillales</taxon>
        <taxon>Azospirillaceae</taxon>
        <taxon>Skermanella</taxon>
    </lineage>
</organism>
<dbReference type="InterPro" id="IPR011990">
    <property type="entry name" value="TPR-like_helical_dom_sf"/>
</dbReference>
<sequence>MRPIEFKIPDGRMAFGDVPEHIDVRLQEAVKARLAGDLARAERMLWEAHNLGPRILPVLYALYKFYFNQRRLDEAERVALIGLDAAARQGCFPADWRRLAPSNADWSAVIGPAHFYLFTLKALTFITLRSGRVDEALEMLAKLRELDPADTVGYGVIAALAERVAEPE</sequence>
<gene>
    <name evidence="1" type="ORF">SAE02_50860</name>
</gene>
<dbReference type="OrthoDB" id="7359089at2"/>
<proteinExistence type="predicted"/>
<dbReference type="EMBL" id="BJYZ01000024">
    <property type="protein sequence ID" value="GEO40938.1"/>
    <property type="molecule type" value="Genomic_DNA"/>
</dbReference>
<evidence type="ECO:0000313" key="1">
    <source>
        <dbReference type="EMBL" id="GEO40938.1"/>
    </source>
</evidence>
<dbReference type="AlphaFoldDB" id="A0A512DWS8"/>
<dbReference type="RefSeq" id="WP_052831681.1">
    <property type="nucleotide sequence ID" value="NZ_BJYZ01000024.1"/>
</dbReference>
<accession>A0A512DWS8</accession>
<evidence type="ECO:0000313" key="2">
    <source>
        <dbReference type="Proteomes" id="UP000321523"/>
    </source>
</evidence>
<name>A0A512DWS8_9PROT</name>
<reference evidence="1 2" key="1">
    <citation type="submission" date="2019-07" db="EMBL/GenBank/DDBJ databases">
        <title>Whole genome shotgun sequence of Skermanella aerolata NBRC 106429.</title>
        <authorList>
            <person name="Hosoyama A."/>
            <person name="Uohara A."/>
            <person name="Ohji S."/>
            <person name="Ichikawa N."/>
        </authorList>
    </citation>
    <scope>NUCLEOTIDE SEQUENCE [LARGE SCALE GENOMIC DNA]</scope>
    <source>
        <strain evidence="1 2">NBRC 106429</strain>
    </source>
</reference>
<dbReference type="Proteomes" id="UP000321523">
    <property type="component" value="Unassembled WGS sequence"/>
</dbReference>